<proteinExistence type="predicted"/>
<evidence type="ECO:0000313" key="2">
    <source>
        <dbReference type="Proteomes" id="UP001177021"/>
    </source>
</evidence>
<dbReference type="EMBL" id="CASHSV030000823">
    <property type="protein sequence ID" value="CAJ2679010.1"/>
    <property type="molecule type" value="Genomic_DNA"/>
</dbReference>
<dbReference type="Proteomes" id="UP001177021">
    <property type="component" value="Unassembled WGS sequence"/>
</dbReference>
<organism evidence="1 2">
    <name type="scientific">Trifolium pratense</name>
    <name type="common">Red clover</name>
    <dbReference type="NCBI Taxonomy" id="57577"/>
    <lineage>
        <taxon>Eukaryota</taxon>
        <taxon>Viridiplantae</taxon>
        <taxon>Streptophyta</taxon>
        <taxon>Embryophyta</taxon>
        <taxon>Tracheophyta</taxon>
        <taxon>Spermatophyta</taxon>
        <taxon>Magnoliopsida</taxon>
        <taxon>eudicotyledons</taxon>
        <taxon>Gunneridae</taxon>
        <taxon>Pentapetalae</taxon>
        <taxon>rosids</taxon>
        <taxon>fabids</taxon>
        <taxon>Fabales</taxon>
        <taxon>Fabaceae</taxon>
        <taxon>Papilionoideae</taxon>
        <taxon>50 kb inversion clade</taxon>
        <taxon>NPAAA clade</taxon>
        <taxon>Hologalegina</taxon>
        <taxon>IRL clade</taxon>
        <taxon>Trifolieae</taxon>
        <taxon>Trifolium</taxon>
    </lineage>
</organism>
<sequence length="733" mass="84110">MFIKQIVLDGFLTGPVNFSCDSWVHSKFDNPNKRVIFSNKSYLPSETPEGLKRFRQDELINLRGNGQGERKTFDRIYDYDVYNDLGDIDKNPDLKRPVLGGKLHPYPRRCRTGRPRSKTDPLYEKTSSSVYVPRDESFSQVKQLTFSVNTLQSAFHALLPALRTAAIDTNLGFPVFSSIDDLFNEGFDLPPHNEKGLRAVLPRLIKFVQDAGNDILRFETPATMDKDRFFWFMDEEFGRQTIAGLNPCCIQLVTEWPLKSKLDPKIYGPAESAITTELVEQQIRGFTTVQEAIKQKKLFILDYYDFFLPLVEEVRKLEGTTLYGSRTLFFLHDGTLRPLAIELARPPIGDKPLWREVYRPCWHSTGVWLWRLAKAHVLAHDSGYHQLVSHWLRTHCATEPYIIATNRQLSAMHPIYKLLLPHFRYTMEINALAREALVNADGIIESSFTPKKHSLLVSSIAYDKHWQFDLQALPNDLIHRGLAVKDPNAPHGLKLTIEDYPYANDGLVLWDALKSWITDYVNIYYKESRNVESDKEIQAWWDEIRNVGHGDKKDAPWWPNLKTNEDLIEILTTIVWITSGHHAAVNFGQYTYAGYFPNRPAIARNKMPTEDPTDNEWELFFEKPEVTLLKTFPSQIQAMTVMTVLDILSSHSPDEEYLGQTIEPAWEEEPLVKASFEKFKGKLMELEGIIDERNADAKLRNRNGAGILPYELLKPTSDEPGVTGKGVPYSISI</sequence>
<gene>
    <name evidence="1" type="ORF">MILVUS5_LOCUS41201</name>
</gene>
<comment type="caution">
    <text evidence="1">The sequence shown here is derived from an EMBL/GenBank/DDBJ whole genome shotgun (WGS) entry which is preliminary data.</text>
</comment>
<reference evidence="1" key="1">
    <citation type="submission" date="2023-10" db="EMBL/GenBank/DDBJ databases">
        <authorList>
            <person name="Rodriguez Cubillos JULIANA M."/>
            <person name="De Vega J."/>
        </authorList>
    </citation>
    <scope>NUCLEOTIDE SEQUENCE</scope>
</reference>
<accession>A0ACB0MEB3</accession>
<evidence type="ECO:0000313" key="1">
    <source>
        <dbReference type="EMBL" id="CAJ2679010.1"/>
    </source>
</evidence>
<protein>
    <submittedName>
        <fullName evidence="1">Uncharacterized protein</fullName>
    </submittedName>
</protein>
<keyword evidence="2" id="KW-1185">Reference proteome</keyword>
<name>A0ACB0MEB3_TRIPR</name>